<gene>
    <name evidence="1" type="ordered locus">HBHAL_2404</name>
</gene>
<dbReference type="EMBL" id="HE717023">
    <property type="protein sequence ID" value="CCG44749.1"/>
    <property type="molecule type" value="Genomic_DNA"/>
</dbReference>
<dbReference type="eggNOG" id="COG0624">
    <property type="taxonomic scope" value="Bacteria"/>
</dbReference>
<keyword evidence="2" id="KW-1185">Reference proteome</keyword>
<reference evidence="1 2" key="1">
    <citation type="journal article" date="2013" name="Environ. Microbiol.">
        <title>Chloride and organic osmolytes: a hybrid strategy to cope with elevated salinities by the moderately halophilic, chloride-dependent bacterium Halobacillus halophilus.</title>
        <authorList>
            <person name="Saum S.H."/>
            <person name="Pfeiffer F."/>
            <person name="Palm P."/>
            <person name="Rampp M."/>
            <person name="Schuster S.C."/>
            <person name="Muller V."/>
            <person name="Oesterhelt D."/>
        </authorList>
    </citation>
    <scope>NUCLEOTIDE SEQUENCE [LARGE SCALE GENOMIC DNA]</scope>
    <source>
        <strain evidence="2">ATCC 35676 / DSM 2266 / JCM 20832 / KCTC 3685 / LMG 17431 / NBRC 102448 / NCIMB 2269</strain>
    </source>
</reference>
<evidence type="ECO:0000313" key="2">
    <source>
        <dbReference type="Proteomes" id="UP000007397"/>
    </source>
</evidence>
<dbReference type="HOGENOM" id="CLU_2553538_0_0_9"/>
<protein>
    <recommendedName>
        <fullName evidence="3">Acetylornithine deacetylase</fullName>
    </recommendedName>
</protein>
<dbReference type="Proteomes" id="UP000007397">
    <property type="component" value="Chromosome"/>
</dbReference>
<dbReference type="SUPFAM" id="SSF53187">
    <property type="entry name" value="Zn-dependent exopeptidases"/>
    <property type="match status" value="1"/>
</dbReference>
<accession>I0JKS9</accession>
<proteinExistence type="predicted"/>
<evidence type="ECO:0000313" key="1">
    <source>
        <dbReference type="EMBL" id="CCG44749.1"/>
    </source>
</evidence>
<dbReference type="AlphaFoldDB" id="I0JKS9"/>
<evidence type="ECO:0008006" key="3">
    <source>
        <dbReference type="Google" id="ProtNLM"/>
    </source>
</evidence>
<sequence>MEEMTTSHYAVTGKQVEDLAFNATTYLRAFGEFNIPATCYGPSGGDMHAPNEYIELSKLKEVTHSIADFIAGGVKRSNLSII</sequence>
<dbReference type="STRING" id="866895.HBHAL_2404"/>
<dbReference type="KEGG" id="hhd:HBHAL_2404"/>
<dbReference type="PATRIC" id="fig|866895.3.peg.1412"/>
<name>I0JKS9_HALH3</name>
<dbReference type="RefSeq" id="WP_014642650.1">
    <property type="nucleotide sequence ID" value="NC_017668.1"/>
</dbReference>
<organism evidence="1 2">
    <name type="scientific">Halobacillus halophilus (strain ATCC 35676 / DSM 2266 / JCM 20832 / KCTC 3685 / LMG 17431 / NBRC 102448 / NCIMB 2269)</name>
    <name type="common">Sporosarcina halophila</name>
    <dbReference type="NCBI Taxonomy" id="866895"/>
    <lineage>
        <taxon>Bacteria</taxon>
        <taxon>Bacillati</taxon>
        <taxon>Bacillota</taxon>
        <taxon>Bacilli</taxon>
        <taxon>Bacillales</taxon>
        <taxon>Bacillaceae</taxon>
        <taxon>Halobacillus</taxon>
    </lineage>
</organism>
<dbReference type="Gene3D" id="3.40.630.10">
    <property type="entry name" value="Zn peptidases"/>
    <property type="match status" value="1"/>
</dbReference>